<accession>A0A0F9FME5</accession>
<name>A0A0F9FME5_9ZZZZ</name>
<sequence length="58" mass="6992">MSGTTESHKIFEEHFEGWGFSSWEIREILFDYIEFVRVSEFKPLKAWLEEHHSTTTEV</sequence>
<dbReference type="EMBL" id="LAZR01023090">
    <property type="protein sequence ID" value="KKL79691.1"/>
    <property type="molecule type" value="Genomic_DNA"/>
</dbReference>
<protein>
    <submittedName>
        <fullName evidence="1">Uncharacterized protein</fullName>
    </submittedName>
</protein>
<dbReference type="AlphaFoldDB" id="A0A0F9FME5"/>
<organism evidence="1">
    <name type="scientific">marine sediment metagenome</name>
    <dbReference type="NCBI Taxonomy" id="412755"/>
    <lineage>
        <taxon>unclassified sequences</taxon>
        <taxon>metagenomes</taxon>
        <taxon>ecological metagenomes</taxon>
    </lineage>
</organism>
<comment type="caution">
    <text evidence="1">The sequence shown here is derived from an EMBL/GenBank/DDBJ whole genome shotgun (WGS) entry which is preliminary data.</text>
</comment>
<proteinExistence type="predicted"/>
<reference evidence="1" key="1">
    <citation type="journal article" date="2015" name="Nature">
        <title>Complex archaea that bridge the gap between prokaryotes and eukaryotes.</title>
        <authorList>
            <person name="Spang A."/>
            <person name="Saw J.H."/>
            <person name="Jorgensen S.L."/>
            <person name="Zaremba-Niedzwiedzka K."/>
            <person name="Martijn J."/>
            <person name="Lind A.E."/>
            <person name="van Eijk R."/>
            <person name="Schleper C."/>
            <person name="Guy L."/>
            <person name="Ettema T.J."/>
        </authorList>
    </citation>
    <scope>NUCLEOTIDE SEQUENCE</scope>
</reference>
<evidence type="ECO:0000313" key="1">
    <source>
        <dbReference type="EMBL" id="KKL79691.1"/>
    </source>
</evidence>
<gene>
    <name evidence="1" type="ORF">LCGC14_2012240</name>
</gene>